<accession>A0ABU9YYR8</accession>
<sequence>MSEAHPERSTSPNTPAPSTKAPVKRFPSLFLFMTSPTRMVFHANQIYQLRFKLSAGFLACMAVLQTRCKPEANFLIHNKLYRHQP</sequence>
<gene>
    <name evidence="2" type="ORF">ABDB84_10450</name>
</gene>
<evidence type="ECO:0000313" key="3">
    <source>
        <dbReference type="Proteomes" id="UP001410394"/>
    </source>
</evidence>
<proteinExistence type="predicted"/>
<dbReference type="EMBL" id="JBDIVE010000004">
    <property type="protein sequence ID" value="MEN3068900.1"/>
    <property type="molecule type" value="Genomic_DNA"/>
</dbReference>
<organism evidence="2 3">
    <name type="scientific">Uliginosibacterium sediminicola</name>
    <dbReference type="NCBI Taxonomy" id="2024550"/>
    <lineage>
        <taxon>Bacteria</taxon>
        <taxon>Pseudomonadati</taxon>
        <taxon>Pseudomonadota</taxon>
        <taxon>Betaproteobacteria</taxon>
        <taxon>Rhodocyclales</taxon>
        <taxon>Zoogloeaceae</taxon>
        <taxon>Uliginosibacterium</taxon>
    </lineage>
</organism>
<dbReference type="Proteomes" id="UP001410394">
    <property type="component" value="Unassembled WGS sequence"/>
</dbReference>
<evidence type="ECO:0000313" key="2">
    <source>
        <dbReference type="EMBL" id="MEN3068900.1"/>
    </source>
</evidence>
<protein>
    <submittedName>
        <fullName evidence="2">Uncharacterized protein</fullName>
    </submittedName>
</protein>
<evidence type="ECO:0000256" key="1">
    <source>
        <dbReference type="SAM" id="MobiDB-lite"/>
    </source>
</evidence>
<reference evidence="2 3" key="1">
    <citation type="journal article" date="2018" name="Int. J. Syst. Evol. Microbiol.">
        <title>Uliginosibacterium sediminicola sp. nov., isolated from freshwater sediment.</title>
        <authorList>
            <person name="Hwang W.M."/>
            <person name="Kim S.M."/>
            <person name="Kang K."/>
            <person name="Ahn T.Y."/>
        </authorList>
    </citation>
    <scope>NUCLEOTIDE SEQUENCE [LARGE SCALE GENOMIC DNA]</scope>
    <source>
        <strain evidence="2 3">M1-21</strain>
    </source>
</reference>
<name>A0ABU9YYR8_9RHOO</name>
<comment type="caution">
    <text evidence="2">The sequence shown here is derived from an EMBL/GenBank/DDBJ whole genome shotgun (WGS) entry which is preliminary data.</text>
</comment>
<dbReference type="RefSeq" id="WP_345919667.1">
    <property type="nucleotide sequence ID" value="NZ_JBDIVE010000004.1"/>
</dbReference>
<feature type="region of interest" description="Disordered" evidence="1">
    <location>
        <begin position="1"/>
        <end position="22"/>
    </location>
</feature>
<keyword evidence="3" id="KW-1185">Reference proteome</keyword>